<feature type="region of interest" description="Disordered" evidence="1">
    <location>
        <begin position="95"/>
        <end position="116"/>
    </location>
</feature>
<keyword evidence="3" id="KW-1185">Reference proteome</keyword>
<dbReference type="SUPFAM" id="SSF54637">
    <property type="entry name" value="Thioesterase/thiol ester dehydrase-isomerase"/>
    <property type="match status" value="1"/>
</dbReference>
<dbReference type="PANTHER" id="PTHR28152">
    <property type="entry name" value="HYDROXYACYL-THIOESTER DEHYDRATASE TYPE 2, MITOCHONDRIAL"/>
    <property type="match status" value="1"/>
</dbReference>
<dbReference type="GO" id="GO:0019171">
    <property type="term" value="F:(3R)-hydroxyacyl-[acyl-carrier-protein] dehydratase activity"/>
    <property type="evidence" value="ECO:0007669"/>
    <property type="project" value="TreeGrafter"/>
</dbReference>
<dbReference type="OrthoDB" id="3257538at2759"/>
<evidence type="ECO:0000313" key="2">
    <source>
        <dbReference type="EMBL" id="KXS19825.1"/>
    </source>
</evidence>
<organism evidence="2 3">
    <name type="scientific">Gonapodya prolifera (strain JEL478)</name>
    <name type="common">Monoblepharis prolifera</name>
    <dbReference type="NCBI Taxonomy" id="1344416"/>
    <lineage>
        <taxon>Eukaryota</taxon>
        <taxon>Fungi</taxon>
        <taxon>Fungi incertae sedis</taxon>
        <taxon>Chytridiomycota</taxon>
        <taxon>Chytridiomycota incertae sedis</taxon>
        <taxon>Monoblepharidomycetes</taxon>
        <taxon>Monoblepharidales</taxon>
        <taxon>Gonapodyaceae</taxon>
        <taxon>Gonapodya</taxon>
    </lineage>
</organism>
<dbReference type="STRING" id="1344416.A0A139ATK5"/>
<evidence type="ECO:0008006" key="4">
    <source>
        <dbReference type="Google" id="ProtNLM"/>
    </source>
</evidence>
<proteinExistence type="predicted"/>
<dbReference type="Proteomes" id="UP000070544">
    <property type="component" value="Unassembled WGS sequence"/>
</dbReference>
<dbReference type="EMBL" id="KQ965737">
    <property type="protein sequence ID" value="KXS19825.1"/>
    <property type="molecule type" value="Genomic_DNA"/>
</dbReference>
<feature type="region of interest" description="Disordered" evidence="1">
    <location>
        <begin position="245"/>
        <end position="276"/>
    </location>
</feature>
<accession>A0A139ATK5</accession>
<evidence type="ECO:0000256" key="1">
    <source>
        <dbReference type="SAM" id="MobiDB-lite"/>
    </source>
</evidence>
<dbReference type="InterPro" id="IPR052741">
    <property type="entry name" value="Mitochondrial_HTD2"/>
</dbReference>
<dbReference type="Gene3D" id="3.10.129.10">
    <property type="entry name" value="Hotdog Thioesterase"/>
    <property type="match status" value="1"/>
</dbReference>
<protein>
    <recommendedName>
        <fullName evidence="4">Thioesterase/thiol ester dehydrase-isomerase</fullName>
    </recommendedName>
</protein>
<sequence>MHRAHSALALFRSPCNRIGAPSVRSFSASALARTAVSADERDIERIMRWAKNKQDAGPVRYEQFIGPEPASLFGNASAIKEGDLVRTFKEVGDGSLSTTGADRGSRRGAASKPKRREALTEAITQSGDPLLPYYHFFYFLRPTPEYALGSDGHPADIKPPSFSERMFANATLKFNTDNPLRAGDRGWMEDSIGPEISVKQGGQRGPLVFVQELKRVGNDRGLCLEEIRNVVYFKPKAVVEKERAEAEAASGGVKADTTEKPKKDAAAGKKKTDPNAITKDTPFDFEKVVVPSRTLLFRYSALVYFTHRIHYDHPYTTKVEGYPDLVVHGPLVSSLLLSLLDHNLPSPSPAARLSNSPLLGLEEYSFRLNSPYFVDREIRLRGRKVDAGKYDVWGVDNEGKVGITGKAVVKE</sequence>
<dbReference type="AlphaFoldDB" id="A0A139ATK5"/>
<feature type="compositionally biased region" description="Basic and acidic residues" evidence="1">
    <location>
        <begin position="256"/>
        <end position="273"/>
    </location>
</feature>
<name>A0A139ATK5_GONPJ</name>
<evidence type="ECO:0000313" key="3">
    <source>
        <dbReference type="Proteomes" id="UP000070544"/>
    </source>
</evidence>
<gene>
    <name evidence="2" type="ORF">M427DRAFT_28722</name>
</gene>
<dbReference type="PANTHER" id="PTHR28152:SF1">
    <property type="entry name" value="HYDROXYACYL-THIOESTER DEHYDRATASE TYPE 2, MITOCHONDRIAL"/>
    <property type="match status" value="1"/>
</dbReference>
<reference evidence="2 3" key="1">
    <citation type="journal article" date="2015" name="Genome Biol. Evol.">
        <title>Phylogenomic analyses indicate that early fungi evolved digesting cell walls of algal ancestors of land plants.</title>
        <authorList>
            <person name="Chang Y."/>
            <person name="Wang S."/>
            <person name="Sekimoto S."/>
            <person name="Aerts A.L."/>
            <person name="Choi C."/>
            <person name="Clum A."/>
            <person name="LaButti K.M."/>
            <person name="Lindquist E.A."/>
            <person name="Yee Ngan C."/>
            <person name="Ohm R.A."/>
            <person name="Salamov A.A."/>
            <person name="Grigoriev I.V."/>
            <person name="Spatafora J.W."/>
            <person name="Berbee M.L."/>
        </authorList>
    </citation>
    <scope>NUCLEOTIDE SEQUENCE [LARGE SCALE GENOMIC DNA]</scope>
    <source>
        <strain evidence="2 3">JEL478</strain>
    </source>
</reference>
<dbReference type="InterPro" id="IPR029069">
    <property type="entry name" value="HotDog_dom_sf"/>
</dbReference>